<dbReference type="OrthoDB" id="9839285at2"/>
<dbReference type="AlphaFoldDB" id="A0A0B4DQ00"/>
<name>A0A0B4DQ00_PSEPS</name>
<proteinExistence type="predicted"/>
<accession>A0A0B4DQ00</accession>
<sequence length="174" mass="19084">MTTETIITAGYYRPDVAVKLDMLRDRFGYSESQFAGLYGKSLTLAVVRGGELTVLEGRLEVILGGYAHFLPKGCRTPETTLRASDVIGHVGGYGYASQVALNTQGEFNRITTEDVRGFLAKREMVEQEDAARKTAEAIARICRDVQIAQEERREADAKILSLLESPADPVQLAA</sequence>
<evidence type="ECO:0000313" key="1">
    <source>
        <dbReference type="EMBL" id="KIC68741.1"/>
    </source>
</evidence>
<gene>
    <name evidence="1" type="ORF">RM50_04630</name>
</gene>
<dbReference type="EMBL" id="JWTB01000008">
    <property type="protein sequence ID" value="KIC68741.1"/>
    <property type="molecule type" value="Genomic_DNA"/>
</dbReference>
<comment type="caution">
    <text evidence="1">The sequence shown here is derived from an EMBL/GenBank/DDBJ whole genome shotgun (WGS) entry which is preliminary data.</text>
</comment>
<dbReference type="Proteomes" id="UP000031196">
    <property type="component" value="Unassembled WGS sequence"/>
</dbReference>
<organism evidence="1 2">
    <name type="scientific">Pseudarthrobacter phenanthrenivorans</name>
    <name type="common">Arthrobacter phenanthrenivorans</name>
    <dbReference type="NCBI Taxonomy" id="361575"/>
    <lineage>
        <taxon>Bacteria</taxon>
        <taxon>Bacillati</taxon>
        <taxon>Actinomycetota</taxon>
        <taxon>Actinomycetes</taxon>
        <taxon>Micrococcales</taxon>
        <taxon>Micrococcaceae</taxon>
        <taxon>Pseudarthrobacter</taxon>
    </lineage>
</organism>
<protein>
    <submittedName>
        <fullName evidence="1">Uncharacterized protein</fullName>
    </submittedName>
</protein>
<reference evidence="1 2" key="1">
    <citation type="submission" date="2014-12" db="EMBL/GenBank/DDBJ databases">
        <title>Genome sequencing of Arthrobacter phenanthrenivorans SWC37.</title>
        <authorList>
            <person name="Tan P.W."/>
            <person name="Chan K.-G."/>
        </authorList>
    </citation>
    <scope>NUCLEOTIDE SEQUENCE [LARGE SCALE GENOMIC DNA]</scope>
    <source>
        <strain evidence="1 2">SWC37</strain>
    </source>
</reference>
<dbReference type="RefSeq" id="WP_043450456.1">
    <property type="nucleotide sequence ID" value="NZ_JWTB01000008.1"/>
</dbReference>
<evidence type="ECO:0000313" key="2">
    <source>
        <dbReference type="Proteomes" id="UP000031196"/>
    </source>
</evidence>